<reference evidence="3" key="1">
    <citation type="journal article" date="2013" name="Science">
        <title>Comparative analysis of bat genomes provides insight into the evolution of flight and immunity.</title>
        <authorList>
            <person name="Zhang G."/>
            <person name="Cowled C."/>
            <person name="Shi Z."/>
            <person name="Huang Z."/>
            <person name="Bishop-Lilly K.A."/>
            <person name="Fang X."/>
            <person name="Wynne J.W."/>
            <person name="Xiong Z."/>
            <person name="Baker M.L."/>
            <person name="Zhao W."/>
            <person name="Tachedjian M."/>
            <person name="Zhu Y."/>
            <person name="Zhou P."/>
            <person name="Jiang X."/>
            <person name="Ng J."/>
            <person name="Yang L."/>
            <person name="Wu L."/>
            <person name="Xiao J."/>
            <person name="Feng Y."/>
            <person name="Chen Y."/>
            <person name="Sun X."/>
            <person name="Zhang Y."/>
            <person name="Marsh G.A."/>
            <person name="Crameri G."/>
            <person name="Broder C.C."/>
            <person name="Frey K.G."/>
            <person name="Wang L.F."/>
            <person name="Wang J."/>
        </authorList>
    </citation>
    <scope>NUCLEOTIDE SEQUENCE [LARGE SCALE GENOMIC DNA]</scope>
</reference>
<name>L5KBP5_PTEAL</name>
<feature type="region of interest" description="Disordered" evidence="1">
    <location>
        <begin position="1"/>
        <end position="34"/>
    </location>
</feature>
<protein>
    <submittedName>
        <fullName evidence="2">Uncharacterized protein</fullName>
    </submittedName>
</protein>
<proteinExistence type="predicted"/>
<evidence type="ECO:0000313" key="2">
    <source>
        <dbReference type="EMBL" id="ELK08945.1"/>
    </source>
</evidence>
<sequence length="128" mass="13410">MGTAIAHEGAPHGLPASSKPPPASPAPVPKPMSPVTTLSRRFLNVAPTQVTHCCLKALPRPSSSDLDLQSQLAGPFWTADVPSRLLIVGLFVLIFASYTRKSHSASVARDDISRASLAHKASLVASAH</sequence>
<evidence type="ECO:0000313" key="3">
    <source>
        <dbReference type="Proteomes" id="UP000010552"/>
    </source>
</evidence>
<organism evidence="2 3">
    <name type="scientific">Pteropus alecto</name>
    <name type="common">Black flying fox</name>
    <dbReference type="NCBI Taxonomy" id="9402"/>
    <lineage>
        <taxon>Eukaryota</taxon>
        <taxon>Metazoa</taxon>
        <taxon>Chordata</taxon>
        <taxon>Craniata</taxon>
        <taxon>Vertebrata</taxon>
        <taxon>Euteleostomi</taxon>
        <taxon>Mammalia</taxon>
        <taxon>Eutheria</taxon>
        <taxon>Laurasiatheria</taxon>
        <taxon>Chiroptera</taxon>
        <taxon>Yinpterochiroptera</taxon>
        <taxon>Pteropodoidea</taxon>
        <taxon>Pteropodidae</taxon>
        <taxon>Pteropodinae</taxon>
        <taxon>Pteropus</taxon>
    </lineage>
</organism>
<feature type="compositionally biased region" description="Pro residues" evidence="1">
    <location>
        <begin position="18"/>
        <end position="32"/>
    </location>
</feature>
<dbReference type="EMBL" id="KB030861">
    <property type="protein sequence ID" value="ELK08945.1"/>
    <property type="molecule type" value="Genomic_DNA"/>
</dbReference>
<dbReference type="InParanoid" id="L5KBP5"/>
<accession>L5KBP5</accession>
<evidence type="ECO:0000256" key="1">
    <source>
        <dbReference type="SAM" id="MobiDB-lite"/>
    </source>
</evidence>
<dbReference type="Proteomes" id="UP000010552">
    <property type="component" value="Unassembled WGS sequence"/>
</dbReference>
<dbReference type="AlphaFoldDB" id="L5KBP5"/>
<keyword evidence="3" id="KW-1185">Reference proteome</keyword>
<gene>
    <name evidence="2" type="ORF">PAL_GLEAN10012224</name>
</gene>